<sequence length="189" mass="19162">MKRLLFLALALCAAGAHGQTITTGADATSNATGNASSSSQSGTAQVGVSAQMGMGNITFEGSSQREHQSISTTPNVYIAPSMFGGANNCGQSNTMGVGVTGFGIGGSVASESSACNAREDTATAYKLGYKEVADMRFFCFGEDENRLAWEATGHTCPATAKPTAQVSQPVASAAPSSGTYGPLPAYIEP</sequence>
<keyword evidence="3" id="KW-1185">Reference proteome</keyword>
<dbReference type="KEGG" id="bpt:Bpet0941"/>
<keyword evidence="1" id="KW-0732">Signal</keyword>
<reference evidence="2 3" key="1">
    <citation type="journal article" date="2008" name="BMC Genomics">
        <title>The missing link: Bordetella petrii is endowed with both the metabolic versatility of environmental bacteria and virulence traits of pathogenic Bordetellae.</title>
        <authorList>
            <person name="Gross R."/>
            <person name="Guzman C.A."/>
            <person name="Sebaihia M."/>
            <person name="Martins Dos Santos V.A."/>
            <person name="Pieper D.H."/>
            <person name="Koebnik R."/>
            <person name="Lechner M."/>
            <person name="Bartels D."/>
            <person name="Buhrmester J."/>
            <person name="Choudhuri J.V."/>
            <person name="Ebensen T."/>
            <person name="Gaigalat L."/>
            <person name="Herrmann S."/>
            <person name="Khachane A.N."/>
            <person name="Larisch C."/>
            <person name="Link S."/>
            <person name="Linke B."/>
            <person name="Meyer F."/>
            <person name="Mormann S."/>
            <person name="Nakunst D."/>
            <person name="Rueckert C."/>
            <person name="Schneiker-Bekel S."/>
            <person name="Schulze K."/>
            <person name="Vorhoelter F.J."/>
            <person name="Yevsa T."/>
            <person name="Engle J.T."/>
            <person name="Goldman W.E."/>
            <person name="Puehler A."/>
            <person name="Goebel U.B."/>
            <person name="Goesmann A."/>
            <person name="Bloecker H."/>
            <person name="Kaiser O."/>
            <person name="Martinez-Arias R."/>
        </authorList>
    </citation>
    <scope>NUCLEOTIDE SEQUENCE [LARGE SCALE GENOMIC DNA]</scope>
    <source>
        <strain evidence="3">ATCC BAA-461 / DSM 12804 / CCUG 43448 / CIP 107267 / Se-1111R</strain>
    </source>
</reference>
<evidence type="ECO:0000313" key="2">
    <source>
        <dbReference type="EMBL" id="CAP41273.1"/>
    </source>
</evidence>
<gene>
    <name evidence="2" type="ordered locus">Bpet0941</name>
</gene>
<name>A9I8P6_BORPD</name>
<proteinExistence type="predicted"/>
<evidence type="ECO:0000313" key="3">
    <source>
        <dbReference type="Proteomes" id="UP000001225"/>
    </source>
</evidence>
<feature type="chain" id="PRO_5002739450" evidence="1">
    <location>
        <begin position="19"/>
        <end position="189"/>
    </location>
</feature>
<dbReference type="EMBL" id="AM902716">
    <property type="protein sequence ID" value="CAP41273.1"/>
    <property type="molecule type" value="Genomic_DNA"/>
</dbReference>
<evidence type="ECO:0000256" key="1">
    <source>
        <dbReference type="SAM" id="SignalP"/>
    </source>
</evidence>
<feature type="signal peptide" evidence="1">
    <location>
        <begin position="1"/>
        <end position="18"/>
    </location>
</feature>
<accession>A9I8P6</accession>
<dbReference type="AlphaFoldDB" id="A9I8P6"/>
<protein>
    <submittedName>
        <fullName evidence="2">Secreted protein</fullName>
    </submittedName>
</protein>
<dbReference type="eggNOG" id="ENOG5032BIH">
    <property type="taxonomic scope" value="Bacteria"/>
</dbReference>
<organism evidence="2 3">
    <name type="scientific">Bordetella petrii (strain ATCC BAA-461 / DSM 12804 / CCUG 43448 / CIP 107267 / Se-1111R)</name>
    <dbReference type="NCBI Taxonomy" id="340100"/>
    <lineage>
        <taxon>Bacteria</taxon>
        <taxon>Pseudomonadati</taxon>
        <taxon>Pseudomonadota</taxon>
        <taxon>Betaproteobacteria</taxon>
        <taxon>Burkholderiales</taxon>
        <taxon>Alcaligenaceae</taxon>
        <taxon>Bordetella</taxon>
    </lineage>
</organism>
<dbReference type="Proteomes" id="UP000001225">
    <property type="component" value="Chromosome"/>
</dbReference>